<dbReference type="PANTHER" id="PTHR43215:SF14">
    <property type="entry name" value="RADIAL SPOKE HEAD 1 HOMOLOG"/>
    <property type="match status" value="1"/>
</dbReference>
<sequence>MGQMTYPDGSRYEGDWKHDLKQGFGAYYYPNGDIYEGAWFKGKRHGLGTYYFAEYEVKFMGTWVEGVIEGPGQIIYPRVRFHGSWFKGLPKGPGCFVFDTNCMQHGFYVLIKDPDLEEYGEGEEENGEKEQKNNALEGEEETEINETLGKKAVWRARNVTAYMAEFLPPEPVPLPIHDSIPSLTLESVDTELLQFEPPSAASEYEGGDDNDSWLLHRQKFLEETDLRE</sequence>
<accession>A0A8S3WNR8</accession>
<feature type="region of interest" description="Disordered" evidence="2">
    <location>
        <begin position="118"/>
        <end position="143"/>
    </location>
</feature>
<evidence type="ECO:0000256" key="1">
    <source>
        <dbReference type="ARBA" id="ARBA00022737"/>
    </source>
</evidence>
<protein>
    <submittedName>
        <fullName evidence="3">(apollo) hypothetical protein</fullName>
    </submittedName>
</protein>
<dbReference type="EMBL" id="CAJQZP010000610">
    <property type="protein sequence ID" value="CAG4972269.1"/>
    <property type="molecule type" value="Genomic_DNA"/>
</dbReference>
<dbReference type="PANTHER" id="PTHR43215">
    <property type="entry name" value="RADIAL SPOKE HEAD 1 HOMOLOG"/>
    <property type="match status" value="1"/>
</dbReference>
<dbReference type="GO" id="GO:0035082">
    <property type="term" value="P:axoneme assembly"/>
    <property type="evidence" value="ECO:0007669"/>
    <property type="project" value="TreeGrafter"/>
</dbReference>
<comment type="caution">
    <text evidence="3">The sequence shown here is derived from an EMBL/GenBank/DDBJ whole genome shotgun (WGS) entry which is preliminary data.</text>
</comment>
<proteinExistence type="predicted"/>
<evidence type="ECO:0000313" key="4">
    <source>
        <dbReference type="Proteomes" id="UP000691718"/>
    </source>
</evidence>
<dbReference type="OrthoDB" id="423343at2759"/>
<dbReference type="Pfam" id="PF02493">
    <property type="entry name" value="MORN"/>
    <property type="match status" value="4"/>
</dbReference>
<dbReference type="FunFam" id="2.20.110.10:FF:000002">
    <property type="entry name" value="Phosphatidylinositol 4-phosphate 5-kinase 8"/>
    <property type="match status" value="1"/>
</dbReference>
<reference evidence="3" key="1">
    <citation type="submission" date="2021-04" db="EMBL/GenBank/DDBJ databases">
        <authorList>
            <person name="Tunstrom K."/>
        </authorList>
    </citation>
    <scope>NUCLEOTIDE SEQUENCE</scope>
</reference>
<dbReference type="Proteomes" id="UP000691718">
    <property type="component" value="Unassembled WGS sequence"/>
</dbReference>
<feature type="compositionally biased region" description="Acidic residues" evidence="2">
    <location>
        <begin position="118"/>
        <end position="127"/>
    </location>
</feature>
<dbReference type="SMART" id="SM00698">
    <property type="entry name" value="MORN"/>
    <property type="match status" value="4"/>
</dbReference>
<keyword evidence="1" id="KW-0677">Repeat</keyword>
<dbReference type="GO" id="GO:0007286">
    <property type="term" value="P:spermatid development"/>
    <property type="evidence" value="ECO:0007669"/>
    <property type="project" value="TreeGrafter"/>
</dbReference>
<dbReference type="InterPro" id="IPR003409">
    <property type="entry name" value="MORN"/>
</dbReference>
<evidence type="ECO:0000313" key="3">
    <source>
        <dbReference type="EMBL" id="CAG4972269.1"/>
    </source>
</evidence>
<evidence type="ECO:0000256" key="2">
    <source>
        <dbReference type="SAM" id="MobiDB-lite"/>
    </source>
</evidence>
<dbReference type="AlphaFoldDB" id="A0A8S3WNR8"/>
<organism evidence="3 4">
    <name type="scientific">Parnassius apollo</name>
    <name type="common">Apollo butterfly</name>
    <name type="synonym">Papilio apollo</name>
    <dbReference type="NCBI Taxonomy" id="110799"/>
    <lineage>
        <taxon>Eukaryota</taxon>
        <taxon>Metazoa</taxon>
        <taxon>Ecdysozoa</taxon>
        <taxon>Arthropoda</taxon>
        <taxon>Hexapoda</taxon>
        <taxon>Insecta</taxon>
        <taxon>Pterygota</taxon>
        <taxon>Neoptera</taxon>
        <taxon>Endopterygota</taxon>
        <taxon>Lepidoptera</taxon>
        <taxon>Glossata</taxon>
        <taxon>Ditrysia</taxon>
        <taxon>Papilionoidea</taxon>
        <taxon>Papilionidae</taxon>
        <taxon>Parnassiinae</taxon>
        <taxon>Parnassini</taxon>
        <taxon>Parnassius</taxon>
        <taxon>Parnassius</taxon>
    </lineage>
</organism>
<name>A0A8S3WNR8_PARAO</name>
<keyword evidence="4" id="KW-1185">Reference proteome</keyword>
<dbReference type="GO" id="GO:0031514">
    <property type="term" value="C:motile cilium"/>
    <property type="evidence" value="ECO:0007669"/>
    <property type="project" value="TreeGrafter"/>
</dbReference>
<gene>
    <name evidence="3" type="ORF">PAPOLLO_LOCUS8588</name>
</gene>
<dbReference type="GO" id="GO:0005634">
    <property type="term" value="C:nucleus"/>
    <property type="evidence" value="ECO:0007669"/>
    <property type="project" value="TreeGrafter"/>
</dbReference>